<evidence type="ECO:0000313" key="2">
    <source>
        <dbReference type="Proteomes" id="UP000281028"/>
    </source>
</evidence>
<dbReference type="EMBL" id="RIAR02000001">
    <property type="protein sequence ID" value="NSL88119.1"/>
    <property type="molecule type" value="Genomic_DNA"/>
</dbReference>
<accession>A0A9Q5D546</accession>
<dbReference type="OrthoDB" id="831253at2"/>
<name>A0A9Q5D546_9BACT</name>
<reference evidence="1" key="1">
    <citation type="submission" date="2020-05" db="EMBL/GenBank/DDBJ databases">
        <title>Chitinophaga laudate sp. nov., isolated from a tropical peat swamp.</title>
        <authorList>
            <person name="Goh C.B.S."/>
            <person name="Lee M.S."/>
            <person name="Parimannan S."/>
            <person name="Pasbakhsh P."/>
            <person name="Yule C.M."/>
            <person name="Rajandas H."/>
            <person name="Loke S."/>
            <person name="Croft L."/>
            <person name="Tan J.B.L."/>
        </authorList>
    </citation>
    <scope>NUCLEOTIDE SEQUENCE</scope>
    <source>
        <strain evidence="1">Mgbs1</strain>
    </source>
</reference>
<proteinExistence type="predicted"/>
<evidence type="ECO:0000313" key="1">
    <source>
        <dbReference type="EMBL" id="NSL88119.1"/>
    </source>
</evidence>
<sequence length="380" mass="43579">MKNMIPCLIALLVLTCCQERPLQIPAPLLRAFHDSMTLASAGKHYGMSIISDGVLISQVFDQSSRGGSHIRVHNTREKKYYGEYRWPKKDGVFYFGIDQDSSWLYYYTQPPYLVRVHFHTRQEDTLQLTDNGDHFIPLLVHHGIACSLLSHDGISMVHTNGNGQVKSWLHEEANVSHLHNTLSLPVSRTENLVASQRKEGVEWLYCIDSNLQVRWRKAIDVRPYNNRIAMLHMHHRYVIMYDSTMVVTDRDGNTLWQTKFGKYVSDVLMADSTHVLLLFSGTPPQLGGITSPDHKIIMRYDVANGCIDFQVGIRAGGEHYFMTGNRFFLFTDDNRGMAMDAGTGRYEPFVIPDGFFEKTDILTDKKTSQYYLLVNGKIYW</sequence>
<dbReference type="AlphaFoldDB" id="A0A9Q5D546"/>
<protein>
    <submittedName>
        <fullName evidence="1">Uncharacterized protein</fullName>
    </submittedName>
</protein>
<dbReference type="Proteomes" id="UP000281028">
    <property type="component" value="Unassembled WGS sequence"/>
</dbReference>
<keyword evidence="2" id="KW-1185">Reference proteome</keyword>
<comment type="caution">
    <text evidence="1">The sequence shown here is derived from an EMBL/GenBank/DDBJ whole genome shotgun (WGS) entry which is preliminary data.</text>
</comment>
<gene>
    <name evidence="1" type="ORF">ECE50_014825</name>
</gene>
<organism evidence="1 2">
    <name type="scientific">Chitinophaga solisilvae</name>
    <dbReference type="NCBI Taxonomy" id="1233460"/>
    <lineage>
        <taxon>Bacteria</taxon>
        <taxon>Pseudomonadati</taxon>
        <taxon>Bacteroidota</taxon>
        <taxon>Chitinophagia</taxon>
        <taxon>Chitinophagales</taxon>
        <taxon>Chitinophagaceae</taxon>
        <taxon>Chitinophaga</taxon>
    </lineage>
</organism>